<organism evidence="1 2">
    <name type="scientific">Candidatus Shapirobacteria bacterium CG2_30_35_20</name>
    <dbReference type="NCBI Taxonomy" id="1805376"/>
    <lineage>
        <taxon>Bacteria</taxon>
        <taxon>Candidatus Shapironibacteriota</taxon>
    </lineage>
</organism>
<accession>A0A1J5HQ14</accession>
<protein>
    <recommendedName>
        <fullName evidence="3">DUF5667 domain-containing protein</fullName>
    </recommendedName>
</protein>
<evidence type="ECO:0000313" key="2">
    <source>
        <dbReference type="Proteomes" id="UP000182344"/>
    </source>
</evidence>
<evidence type="ECO:0000313" key="1">
    <source>
        <dbReference type="EMBL" id="OIP86836.1"/>
    </source>
</evidence>
<proteinExistence type="predicted"/>
<dbReference type="EMBL" id="MNZO01000039">
    <property type="protein sequence ID" value="OIP86836.1"/>
    <property type="molecule type" value="Genomic_DNA"/>
</dbReference>
<sequence length="169" mass="19584">MKKIFIIIGLLIAVIILFISIAMANLDAVLREEKEDRIRVIPIEIITDKDNGEKIKSVYYLPKIKIYPTNVLYPIKILRDKLWLTLTPDSCEKSKLLMLIADKQMAENDAISANEAVDNLILAWNLCPSNKLQINKSAEAYRQMTKIMRKYFLANEKIEKFIEDKKNKL</sequence>
<reference evidence="1 2" key="1">
    <citation type="journal article" date="2016" name="Environ. Microbiol.">
        <title>Genomic resolution of a cold subsurface aquifer community provides metabolic insights for novel microbes adapted to high CO concentrations.</title>
        <authorList>
            <person name="Probst A.J."/>
            <person name="Castelle C.J."/>
            <person name="Singh A."/>
            <person name="Brown C.T."/>
            <person name="Anantharaman K."/>
            <person name="Sharon I."/>
            <person name="Hug L.A."/>
            <person name="Burstein D."/>
            <person name="Emerson J.B."/>
            <person name="Thomas B.C."/>
            <person name="Banfield J.F."/>
        </authorList>
    </citation>
    <scope>NUCLEOTIDE SEQUENCE [LARGE SCALE GENOMIC DNA]</scope>
    <source>
        <strain evidence="1">CG2_30_35_20</strain>
    </source>
</reference>
<evidence type="ECO:0008006" key="3">
    <source>
        <dbReference type="Google" id="ProtNLM"/>
    </source>
</evidence>
<dbReference type="AlphaFoldDB" id="A0A1J5HQ14"/>
<name>A0A1J5HQ14_9BACT</name>
<gene>
    <name evidence="1" type="ORF">AUK05_02705</name>
</gene>
<comment type="caution">
    <text evidence="1">The sequence shown here is derived from an EMBL/GenBank/DDBJ whole genome shotgun (WGS) entry which is preliminary data.</text>
</comment>
<dbReference type="STRING" id="1805376.AUK05_02705"/>
<dbReference type="Proteomes" id="UP000182344">
    <property type="component" value="Unassembled WGS sequence"/>
</dbReference>